<evidence type="ECO:0000313" key="2">
    <source>
        <dbReference type="Proteomes" id="UP000231379"/>
    </source>
</evidence>
<organism evidence="1 2">
    <name type="scientific">Candidatus Kaiserbacteria bacterium CG10_big_fil_rev_8_21_14_0_10_59_10</name>
    <dbReference type="NCBI Taxonomy" id="1974612"/>
    <lineage>
        <taxon>Bacteria</taxon>
        <taxon>Candidatus Kaiseribacteriota</taxon>
    </lineage>
</organism>
<protein>
    <submittedName>
        <fullName evidence="1">Uncharacterized protein</fullName>
    </submittedName>
</protein>
<accession>A0A2H0U8X2</accession>
<evidence type="ECO:0000313" key="1">
    <source>
        <dbReference type="EMBL" id="PIR82862.1"/>
    </source>
</evidence>
<comment type="caution">
    <text evidence="1">The sequence shown here is derived from an EMBL/GenBank/DDBJ whole genome shotgun (WGS) entry which is preliminary data.</text>
</comment>
<name>A0A2H0U8X2_9BACT</name>
<reference evidence="2" key="1">
    <citation type="submission" date="2017-09" db="EMBL/GenBank/DDBJ databases">
        <title>Depth-based differentiation of microbial function through sediment-hosted aquifers and enrichment of novel symbionts in the deep terrestrial subsurface.</title>
        <authorList>
            <person name="Probst A.J."/>
            <person name="Ladd B."/>
            <person name="Jarett J.K."/>
            <person name="Geller-Mcgrath D.E."/>
            <person name="Sieber C.M.K."/>
            <person name="Emerson J.B."/>
            <person name="Anantharaman K."/>
            <person name="Thomas B.C."/>
            <person name="Malmstrom R."/>
            <person name="Stieglmeier M."/>
            <person name="Klingl A."/>
            <person name="Woyke T."/>
            <person name="Ryan C.M."/>
            <person name="Banfield J.F."/>
        </authorList>
    </citation>
    <scope>NUCLEOTIDE SEQUENCE [LARGE SCALE GENOMIC DNA]</scope>
</reference>
<dbReference type="EMBL" id="PFBM01000002">
    <property type="protein sequence ID" value="PIR82862.1"/>
    <property type="molecule type" value="Genomic_DNA"/>
</dbReference>
<dbReference type="Proteomes" id="UP000231379">
    <property type="component" value="Unassembled WGS sequence"/>
</dbReference>
<dbReference type="AlphaFoldDB" id="A0A2H0U8X2"/>
<gene>
    <name evidence="1" type="ORF">COU20_00060</name>
</gene>
<sequence length="339" mass="37079">MWERKKTISIAIAAAVLAGVYIFTVTAAKQVPPIDDAGAYRAYWSEYAKRHGSAAAYEAFKNENATAPEEDRHRAAHVIGDVLYERESVRGIAICDQSFGFGCFHGLFSAAFAEERADELVRRLDDACLERFGVGGTGCQHGIGHGILEYLGYERLHDALALCDETARISPFLGCVSGVFMEYSNPLVSDPAANTFETRPRPFDAAAPYGPCGAVPEPYRLSCYFELAPWWSAHMTGKYGEMGAFCAKLPREEDRRACTIGIGSHIAVKKEFDIENAGRACDALGGTTRRVWCRAGAAWAVHAESKADEARAPELCTPLSTKEREECLSLYRLDAAALN</sequence>
<proteinExistence type="predicted"/>